<dbReference type="EMBL" id="CABIKO010000198">
    <property type="protein sequence ID" value="VVA30843.1"/>
    <property type="molecule type" value="Genomic_DNA"/>
</dbReference>
<protein>
    <submittedName>
        <fullName evidence="1">Uncharacterized protein</fullName>
    </submittedName>
</protein>
<name>A0A5E4FTQ2_PRUDU</name>
<accession>A0A5E4FTQ2</accession>
<dbReference type="AlphaFoldDB" id="A0A5E4FTQ2"/>
<evidence type="ECO:0000313" key="2">
    <source>
        <dbReference type="Proteomes" id="UP000327085"/>
    </source>
</evidence>
<gene>
    <name evidence="1" type="ORF">ALMOND_2B026853</name>
</gene>
<dbReference type="InParanoid" id="A0A5E4FTQ2"/>
<evidence type="ECO:0000313" key="1">
    <source>
        <dbReference type="EMBL" id="VVA30843.1"/>
    </source>
</evidence>
<dbReference type="Gramene" id="VVA30843">
    <property type="protein sequence ID" value="VVA30843"/>
    <property type="gene ID" value="Prudul26B026853"/>
</dbReference>
<dbReference type="Proteomes" id="UP000327085">
    <property type="component" value="Chromosome 1"/>
</dbReference>
<organism evidence="1 2">
    <name type="scientific">Prunus dulcis</name>
    <name type="common">Almond</name>
    <name type="synonym">Amygdalus dulcis</name>
    <dbReference type="NCBI Taxonomy" id="3755"/>
    <lineage>
        <taxon>Eukaryota</taxon>
        <taxon>Viridiplantae</taxon>
        <taxon>Streptophyta</taxon>
        <taxon>Embryophyta</taxon>
        <taxon>Tracheophyta</taxon>
        <taxon>Spermatophyta</taxon>
        <taxon>Magnoliopsida</taxon>
        <taxon>eudicotyledons</taxon>
        <taxon>Gunneridae</taxon>
        <taxon>Pentapetalae</taxon>
        <taxon>rosids</taxon>
        <taxon>fabids</taxon>
        <taxon>Rosales</taxon>
        <taxon>Rosaceae</taxon>
        <taxon>Amygdaloideae</taxon>
        <taxon>Amygdaleae</taxon>
        <taxon>Prunus</taxon>
    </lineage>
</organism>
<sequence length="84" mass="9404">MDLFAARVAIEEEEAATVLIGAKMHGNCLKVEPTRGCHDFLICTSDFLLVTYQKKTKQKEKRKSKKEILVYVITNIDTASDVSA</sequence>
<reference evidence="2" key="1">
    <citation type="journal article" date="2020" name="Plant J.">
        <title>Transposons played a major role in the diversification between the closely related almond and peach genomes: results from the almond genome sequence.</title>
        <authorList>
            <person name="Alioto T."/>
            <person name="Alexiou K.G."/>
            <person name="Bardil A."/>
            <person name="Barteri F."/>
            <person name="Castanera R."/>
            <person name="Cruz F."/>
            <person name="Dhingra A."/>
            <person name="Duval H."/>
            <person name="Fernandez I Marti A."/>
            <person name="Frias L."/>
            <person name="Galan B."/>
            <person name="Garcia J.L."/>
            <person name="Howad W."/>
            <person name="Gomez-Garrido J."/>
            <person name="Gut M."/>
            <person name="Julca I."/>
            <person name="Morata J."/>
            <person name="Puigdomenech P."/>
            <person name="Ribeca P."/>
            <person name="Rubio Cabetas M.J."/>
            <person name="Vlasova A."/>
            <person name="Wirthensohn M."/>
            <person name="Garcia-Mas J."/>
            <person name="Gabaldon T."/>
            <person name="Casacuberta J.M."/>
            <person name="Arus P."/>
        </authorList>
    </citation>
    <scope>NUCLEOTIDE SEQUENCE [LARGE SCALE GENOMIC DNA]</scope>
    <source>
        <strain evidence="2">cv. Texas</strain>
    </source>
</reference>
<proteinExistence type="predicted"/>